<gene>
    <name evidence="5" type="ORF">CM240_0074</name>
</gene>
<dbReference type="Pfam" id="PF12796">
    <property type="entry name" value="Ank_2"/>
    <property type="match status" value="3"/>
</dbReference>
<keyword evidence="1" id="KW-0677">Repeat</keyword>
<name>W6RSM9_9CLOT</name>
<dbReference type="SUPFAM" id="SSF48403">
    <property type="entry name" value="Ankyrin repeat"/>
    <property type="match status" value="2"/>
</dbReference>
<feature type="repeat" description="ANK" evidence="3">
    <location>
        <begin position="236"/>
        <end position="268"/>
    </location>
</feature>
<evidence type="ECO:0000256" key="4">
    <source>
        <dbReference type="SAM" id="Phobius"/>
    </source>
</evidence>
<evidence type="ECO:0000256" key="2">
    <source>
        <dbReference type="ARBA" id="ARBA00023043"/>
    </source>
</evidence>
<feature type="repeat" description="ANK" evidence="3">
    <location>
        <begin position="66"/>
        <end position="101"/>
    </location>
</feature>
<dbReference type="EMBL" id="HG917868">
    <property type="protein sequence ID" value="CDM67253.1"/>
    <property type="molecule type" value="Genomic_DNA"/>
</dbReference>
<dbReference type="PROSITE" id="PS50297">
    <property type="entry name" value="ANK_REP_REGION"/>
    <property type="match status" value="4"/>
</dbReference>
<keyword evidence="2 3" id="KW-0040">ANK repeat</keyword>
<dbReference type="InterPro" id="IPR002110">
    <property type="entry name" value="Ankyrin_rpt"/>
</dbReference>
<dbReference type="KEGG" id="clt:CM240_0074"/>
<dbReference type="eggNOG" id="COG0666">
    <property type="taxonomic scope" value="Bacteria"/>
</dbReference>
<feature type="repeat" description="ANK" evidence="3">
    <location>
        <begin position="305"/>
        <end position="333"/>
    </location>
</feature>
<proteinExistence type="predicted"/>
<keyword evidence="6" id="KW-1185">Reference proteome</keyword>
<dbReference type="PATRIC" id="fig|1216932.3.peg.59"/>
<feature type="repeat" description="ANK" evidence="3">
    <location>
        <begin position="102"/>
        <end position="134"/>
    </location>
</feature>
<sequence>MKINKKVMSMILIVIVVLGYFIIRDKIFVSNNTKLYSGIENNNFSLIDEALVEGCDINEFDHINNGESKPIFIAMNNNNENNREVVKYLIKNGADVNSCREDGTSILMAMASENNNEICQLLLDYGANIEYRDKNGYTALEYAASGSEDENRIMSTIELFLDNGGKIGPNTLEAVFKGRSIYNDGDGKYALVNFVLKSLLDNNYESELKPVVEAAILGETNKVTSLICKNDINEDDRDTILFYTAAFGDVDTIKVLQEKGAELEVCNNYGMSILTIAAKYGNIDVVRYLLDQGLDVNGGEGYVPPVVMAAKNNHYDVVKYLIEKGANLVPSSDFYNVLYEAASNGNVQMVDLILKSGYPLDDNYLFSTATKVIKNRNTSIVQYLLDNGYDLKIKKDGQSLLEYADDYYVAKVLVEGGLDINEYNKSAKDLKMLEYLFENGASPNRILENAIAYGNMDILKLAIRYDANINYIDEDSHMKNSPLTLAAYSGSKDIMKKIIKNGGDINYQNAEGTTAILEATKMGWTDCVKLLLESGADKNIEDNYNFDALHYAKENNSKDIIRLLE</sequence>
<dbReference type="SMART" id="SM00248">
    <property type="entry name" value="ANK"/>
    <property type="match status" value="13"/>
</dbReference>
<dbReference type="HOGENOM" id="CLU_482102_0_0_9"/>
<keyword evidence="4" id="KW-1133">Transmembrane helix</keyword>
<protein>
    <submittedName>
        <fullName evidence="5">Uncharacterized protein</fullName>
    </submittedName>
</protein>
<keyword evidence="4" id="KW-0472">Membrane</keyword>
<keyword evidence="4" id="KW-0812">Transmembrane</keyword>
<evidence type="ECO:0000313" key="6">
    <source>
        <dbReference type="Proteomes" id="UP000019426"/>
    </source>
</evidence>
<dbReference type="PROSITE" id="PS50088">
    <property type="entry name" value="ANK_REPEAT"/>
    <property type="match status" value="7"/>
</dbReference>
<dbReference type="RefSeq" id="WP_044035732.1">
    <property type="nucleotide sequence ID" value="NZ_HG917868.1"/>
</dbReference>
<feature type="transmembrane region" description="Helical" evidence="4">
    <location>
        <begin position="7"/>
        <end position="23"/>
    </location>
</feature>
<dbReference type="PANTHER" id="PTHR24198:SF165">
    <property type="entry name" value="ANKYRIN REPEAT-CONTAINING PROTEIN-RELATED"/>
    <property type="match status" value="1"/>
</dbReference>
<dbReference type="STRING" id="1216932.CM240_0074"/>
<reference evidence="5 6" key="1">
    <citation type="submission" date="2013-11" db="EMBL/GenBank/DDBJ databases">
        <title>Complete genome sequence of Clostridum sp. M2/40.</title>
        <authorList>
            <person name="Wibberg D."/>
            <person name="Puehler A."/>
            <person name="Schlueter A."/>
        </authorList>
    </citation>
    <scope>NUCLEOTIDE SEQUENCE [LARGE SCALE GENOMIC DNA]</scope>
    <source>
        <strain evidence="6">M2/40</strain>
    </source>
</reference>
<dbReference type="Proteomes" id="UP000019426">
    <property type="component" value="Chromosome M2/40_rep1"/>
</dbReference>
<dbReference type="InterPro" id="IPR036770">
    <property type="entry name" value="Ankyrin_rpt-contain_sf"/>
</dbReference>
<dbReference type="PANTHER" id="PTHR24198">
    <property type="entry name" value="ANKYRIN REPEAT AND PROTEIN KINASE DOMAIN-CONTAINING PROTEIN"/>
    <property type="match status" value="1"/>
</dbReference>
<feature type="repeat" description="ANK" evidence="3">
    <location>
        <begin position="511"/>
        <end position="543"/>
    </location>
</feature>
<dbReference type="OrthoDB" id="341379at2"/>
<organism evidence="5 6">
    <name type="scientific">Clostridium bornimense</name>
    <dbReference type="NCBI Taxonomy" id="1216932"/>
    <lineage>
        <taxon>Bacteria</taxon>
        <taxon>Bacillati</taxon>
        <taxon>Bacillota</taxon>
        <taxon>Clostridia</taxon>
        <taxon>Eubacteriales</taxon>
        <taxon>Clostridiaceae</taxon>
        <taxon>Clostridium</taxon>
    </lineage>
</organism>
<dbReference type="AlphaFoldDB" id="W6RSM9"/>
<dbReference type="Pfam" id="PF13637">
    <property type="entry name" value="Ank_4"/>
    <property type="match status" value="1"/>
</dbReference>
<accession>W6RSM9</accession>
<feature type="repeat" description="ANK" evidence="3">
    <location>
        <begin position="269"/>
        <end position="301"/>
    </location>
</feature>
<feature type="repeat" description="ANK" evidence="3">
    <location>
        <begin position="478"/>
        <end position="510"/>
    </location>
</feature>
<evidence type="ECO:0000256" key="3">
    <source>
        <dbReference type="PROSITE-ProRule" id="PRU00023"/>
    </source>
</evidence>
<evidence type="ECO:0000256" key="1">
    <source>
        <dbReference type="ARBA" id="ARBA00022737"/>
    </source>
</evidence>
<dbReference type="Gene3D" id="1.25.40.20">
    <property type="entry name" value="Ankyrin repeat-containing domain"/>
    <property type="match status" value="4"/>
</dbReference>
<evidence type="ECO:0000313" key="5">
    <source>
        <dbReference type="EMBL" id="CDM67253.1"/>
    </source>
</evidence>